<feature type="transmembrane region" description="Helical" evidence="1">
    <location>
        <begin position="92"/>
        <end position="112"/>
    </location>
</feature>
<evidence type="ECO:0000259" key="2">
    <source>
        <dbReference type="Pfam" id="PF21056"/>
    </source>
</evidence>
<dbReference type="PANTHER" id="PTHR47718">
    <property type="entry name" value="OS01G0519700 PROTEIN"/>
    <property type="match status" value="1"/>
</dbReference>
<comment type="caution">
    <text evidence="3">The sequence shown here is derived from an EMBL/GenBank/DDBJ whole genome shotgun (WGS) entry which is preliminary data.</text>
</comment>
<reference evidence="3 4" key="1">
    <citation type="submission" date="2013-11" db="EMBL/GenBank/DDBJ databases">
        <title>The Genome Sequence of Phytophthora parasitica P1976.</title>
        <authorList>
            <consortium name="The Broad Institute Genomics Platform"/>
            <person name="Russ C."/>
            <person name="Tyler B."/>
            <person name="Panabieres F."/>
            <person name="Shan W."/>
            <person name="Tripathy S."/>
            <person name="Grunwald N."/>
            <person name="Machado M."/>
            <person name="Johnson C.S."/>
            <person name="Walker B."/>
            <person name="Young S."/>
            <person name="Zeng Q."/>
            <person name="Gargeya S."/>
            <person name="Fitzgerald M."/>
            <person name="Haas B."/>
            <person name="Abouelleil A."/>
            <person name="Allen A.W."/>
            <person name="Alvarado L."/>
            <person name="Arachchi H.M."/>
            <person name="Berlin A.M."/>
            <person name="Chapman S.B."/>
            <person name="Gainer-Dewar J."/>
            <person name="Goldberg J."/>
            <person name="Griggs A."/>
            <person name="Gujja S."/>
            <person name="Hansen M."/>
            <person name="Howarth C."/>
            <person name="Imamovic A."/>
            <person name="Ireland A."/>
            <person name="Larimer J."/>
            <person name="McCowan C."/>
            <person name="Murphy C."/>
            <person name="Pearson M."/>
            <person name="Poon T.W."/>
            <person name="Priest M."/>
            <person name="Roberts A."/>
            <person name="Saif S."/>
            <person name="Shea T."/>
            <person name="Sisk P."/>
            <person name="Sykes S."/>
            <person name="Wortman J."/>
            <person name="Nusbaum C."/>
            <person name="Birren B."/>
        </authorList>
    </citation>
    <scope>NUCLEOTIDE SEQUENCE [LARGE SCALE GENOMIC DNA]</scope>
    <source>
        <strain evidence="3 4">P1976</strain>
    </source>
</reference>
<dbReference type="InterPro" id="IPR048324">
    <property type="entry name" value="ZSWIM1-3_RNaseH-like"/>
</dbReference>
<dbReference type="EMBL" id="ANJA01002602">
    <property type="protein sequence ID" value="ETO68955.1"/>
    <property type="molecule type" value="Genomic_DNA"/>
</dbReference>
<evidence type="ECO:0000313" key="4">
    <source>
        <dbReference type="Proteomes" id="UP000028582"/>
    </source>
</evidence>
<organism evidence="3 4">
    <name type="scientific">Phytophthora nicotianae P1976</name>
    <dbReference type="NCBI Taxonomy" id="1317066"/>
    <lineage>
        <taxon>Eukaryota</taxon>
        <taxon>Sar</taxon>
        <taxon>Stramenopiles</taxon>
        <taxon>Oomycota</taxon>
        <taxon>Peronosporomycetes</taxon>
        <taxon>Peronosporales</taxon>
        <taxon>Peronosporaceae</taxon>
        <taxon>Phytophthora</taxon>
    </lineage>
</organism>
<keyword evidence="1" id="KW-0812">Transmembrane</keyword>
<dbReference type="Pfam" id="PF21056">
    <property type="entry name" value="ZSWIM1-3_RNaseH-like"/>
    <property type="match status" value="1"/>
</dbReference>
<protein>
    <recommendedName>
        <fullName evidence="2">ZSWIM1/3 RNaseH-like domain-containing protein</fullName>
    </recommendedName>
</protein>
<proteinExistence type="predicted"/>
<feature type="domain" description="ZSWIM1/3 RNaseH-like" evidence="2">
    <location>
        <begin position="44"/>
        <end position="127"/>
    </location>
</feature>
<keyword evidence="1" id="KW-1133">Transmembrane helix</keyword>
<gene>
    <name evidence="3" type="ORF">F444_14329</name>
</gene>
<evidence type="ECO:0000313" key="3">
    <source>
        <dbReference type="EMBL" id="ETO68955.1"/>
    </source>
</evidence>
<dbReference type="Proteomes" id="UP000028582">
    <property type="component" value="Unassembled WGS sequence"/>
</dbReference>
<sequence length="127" mass="14509">MADEDSLVLPSDIANTKKASRLELLATQTNTEALFSLLEKYKFHYTYKVDDSSNRLQFLLWAHPTTTKLAKQFMDILVLDCTYKTNKYGMPLLNVIVLIGMNTILPIAQIWLPGESEPDLLWALNLF</sequence>
<evidence type="ECO:0000256" key="1">
    <source>
        <dbReference type="SAM" id="Phobius"/>
    </source>
</evidence>
<name>A0A080ZQP4_PHYNI</name>
<dbReference type="PANTHER" id="PTHR47718:SF3">
    <property type="entry name" value="PROTEIN FAR1-RELATED SEQUENCE 5-LIKE"/>
    <property type="match status" value="1"/>
</dbReference>
<accession>A0A080ZQP4</accession>
<dbReference type="OrthoDB" id="129622at2759"/>
<keyword evidence="1" id="KW-0472">Membrane</keyword>
<dbReference type="AlphaFoldDB" id="A0A080ZQP4"/>